<dbReference type="Pfam" id="PF08448">
    <property type="entry name" value="PAS_4"/>
    <property type="match status" value="1"/>
</dbReference>
<evidence type="ECO:0000313" key="4">
    <source>
        <dbReference type="Proteomes" id="UP000019678"/>
    </source>
</evidence>
<dbReference type="OrthoDB" id="5510121at2"/>
<dbReference type="RefSeq" id="WP_052374305.1">
    <property type="nucleotide sequence ID" value="NZ_ASRX01000008.1"/>
</dbReference>
<evidence type="ECO:0000313" key="3">
    <source>
        <dbReference type="EMBL" id="EYF07703.1"/>
    </source>
</evidence>
<dbReference type="CDD" id="cd07041">
    <property type="entry name" value="STAS_RsbR_RsbS_like"/>
    <property type="match status" value="1"/>
</dbReference>
<feature type="domain" description="STAS" evidence="2">
    <location>
        <begin position="201"/>
        <end position="312"/>
    </location>
</feature>
<dbReference type="InterPro" id="IPR002645">
    <property type="entry name" value="STAS_dom"/>
</dbReference>
<evidence type="ECO:0000256" key="1">
    <source>
        <dbReference type="ARBA" id="ARBA00022553"/>
    </source>
</evidence>
<dbReference type="EMBL" id="ASRX01000008">
    <property type="protein sequence ID" value="EYF07703.1"/>
    <property type="molecule type" value="Genomic_DNA"/>
</dbReference>
<dbReference type="PANTHER" id="PTHR33745:SF3">
    <property type="entry name" value="RSBT CO-ANTAGONIST PROTEIN RSBRC"/>
    <property type="match status" value="1"/>
</dbReference>
<proteinExistence type="predicted"/>
<dbReference type="STRING" id="1192034.CAP_8204"/>
<dbReference type="SUPFAM" id="SSF55785">
    <property type="entry name" value="PYP-like sensor domain (PAS domain)"/>
    <property type="match status" value="1"/>
</dbReference>
<accession>A0A017TEI6</accession>
<protein>
    <submittedName>
        <fullName evidence="3">RsbR, positive regulator of sigma-B</fullName>
    </submittedName>
</protein>
<dbReference type="InterPro" id="IPR000014">
    <property type="entry name" value="PAS"/>
</dbReference>
<dbReference type="InterPro" id="IPR013656">
    <property type="entry name" value="PAS_4"/>
</dbReference>
<dbReference type="InterPro" id="IPR051932">
    <property type="entry name" value="Bact_StressResp_Reg"/>
</dbReference>
<gene>
    <name evidence="3" type="ORF">CAP_8204</name>
</gene>
<dbReference type="InterPro" id="IPR036513">
    <property type="entry name" value="STAS_dom_sf"/>
</dbReference>
<dbReference type="PANTHER" id="PTHR33745">
    <property type="entry name" value="RSBT ANTAGONIST PROTEIN RSBS-RELATED"/>
    <property type="match status" value="1"/>
</dbReference>
<name>A0A017TEI6_9BACT</name>
<comment type="caution">
    <text evidence="3">The sequence shown here is derived from an EMBL/GenBank/DDBJ whole genome shotgun (WGS) entry which is preliminary data.</text>
</comment>
<keyword evidence="4" id="KW-1185">Reference proteome</keyword>
<evidence type="ECO:0000259" key="2">
    <source>
        <dbReference type="PROSITE" id="PS50801"/>
    </source>
</evidence>
<sequence>MTQEETETLREQVVALQAQVARLHGELAAVRSVQEERRGLTAALENILRAVPDFFFQVRRDGTVVRFLAKRTEELYVPPEVFLGKRMQDVLTPEVGALFAQAFAQVKASEGSAEVEYELETLGHPAWFEARILPLDDEHLIVVVRDVTAQRRDREALHALNAQLEARVRERTEALEVAAAERLGLQQQVIEAQRASLRALSAPLVPIARGVVAVPLIGELDAERAAQMLETLLEGVQARGAAVVLLDVTGVPHVDAEAAAAVVRVARAVGLLGAELVLTGIGPQVAQALVGMDAELSDIRTVRGLEQGIAYALRRAL</sequence>
<keyword evidence="1" id="KW-0597">Phosphoprotein</keyword>
<dbReference type="PROSITE" id="PS50801">
    <property type="entry name" value="STAS"/>
    <property type="match status" value="1"/>
</dbReference>
<dbReference type="Gene3D" id="3.30.750.24">
    <property type="entry name" value="STAS domain"/>
    <property type="match status" value="1"/>
</dbReference>
<dbReference type="CDD" id="cd00130">
    <property type="entry name" value="PAS"/>
    <property type="match status" value="1"/>
</dbReference>
<dbReference type="eggNOG" id="COG1366">
    <property type="taxonomic scope" value="Bacteria"/>
</dbReference>
<dbReference type="InterPro" id="IPR035965">
    <property type="entry name" value="PAS-like_dom_sf"/>
</dbReference>
<organism evidence="3 4">
    <name type="scientific">Chondromyces apiculatus DSM 436</name>
    <dbReference type="NCBI Taxonomy" id="1192034"/>
    <lineage>
        <taxon>Bacteria</taxon>
        <taxon>Pseudomonadati</taxon>
        <taxon>Myxococcota</taxon>
        <taxon>Polyangia</taxon>
        <taxon>Polyangiales</taxon>
        <taxon>Polyangiaceae</taxon>
        <taxon>Chondromyces</taxon>
    </lineage>
</organism>
<reference evidence="3 4" key="1">
    <citation type="submission" date="2013-05" db="EMBL/GenBank/DDBJ databases">
        <title>Genome assembly of Chondromyces apiculatus DSM 436.</title>
        <authorList>
            <person name="Sharma G."/>
            <person name="Khatri I."/>
            <person name="Kaur C."/>
            <person name="Mayilraj S."/>
            <person name="Subramanian S."/>
        </authorList>
    </citation>
    <scope>NUCLEOTIDE SEQUENCE [LARGE SCALE GENOMIC DNA]</scope>
    <source>
        <strain evidence="3 4">DSM 436</strain>
    </source>
</reference>
<dbReference type="Gene3D" id="3.30.450.20">
    <property type="entry name" value="PAS domain"/>
    <property type="match status" value="1"/>
</dbReference>
<dbReference type="SUPFAM" id="SSF52091">
    <property type="entry name" value="SpoIIaa-like"/>
    <property type="match status" value="1"/>
</dbReference>
<dbReference type="Pfam" id="PF01740">
    <property type="entry name" value="STAS"/>
    <property type="match status" value="1"/>
</dbReference>
<dbReference type="AlphaFoldDB" id="A0A017TEI6"/>
<dbReference type="Proteomes" id="UP000019678">
    <property type="component" value="Unassembled WGS sequence"/>
</dbReference>